<evidence type="ECO:0000313" key="2">
    <source>
        <dbReference type="Proteomes" id="UP001431783"/>
    </source>
</evidence>
<keyword evidence="2" id="KW-1185">Reference proteome</keyword>
<protein>
    <submittedName>
        <fullName evidence="1">Uncharacterized protein</fullName>
    </submittedName>
</protein>
<reference evidence="1 2" key="1">
    <citation type="submission" date="2023-03" db="EMBL/GenBank/DDBJ databases">
        <title>Genome insight into feeding habits of ladybird beetles.</title>
        <authorList>
            <person name="Li H.-S."/>
            <person name="Huang Y.-H."/>
            <person name="Pang H."/>
        </authorList>
    </citation>
    <scope>NUCLEOTIDE SEQUENCE [LARGE SCALE GENOMIC DNA]</scope>
    <source>
        <strain evidence="1">SYSU_2023b</strain>
        <tissue evidence="1">Whole body</tissue>
    </source>
</reference>
<proteinExistence type="predicted"/>
<sequence>MDFGKREAQRFFELLRNYLVNLRQWNNAMIARRLRSVYFVFAKAALPIRYPGGGALPLLRTTVTRAVDRESQRADFATMFRKSESRDVADVYIFIP</sequence>
<accession>A0AAW1U0B1</accession>
<organism evidence="1 2">
    <name type="scientific">Henosepilachna vigintioctopunctata</name>
    <dbReference type="NCBI Taxonomy" id="420089"/>
    <lineage>
        <taxon>Eukaryota</taxon>
        <taxon>Metazoa</taxon>
        <taxon>Ecdysozoa</taxon>
        <taxon>Arthropoda</taxon>
        <taxon>Hexapoda</taxon>
        <taxon>Insecta</taxon>
        <taxon>Pterygota</taxon>
        <taxon>Neoptera</taxon>
        <taxon>Endopterygota</taxon>
        <taxon>Coleoptera</taxon>
        <taxon>Polyphaga</taxon>
        <taxon>Cucujiformia</taxon>
        <taxon>Coccinelloidea</taxon>
        <taxon>Coccinellidae</taxon>
        <taxon>Epilachninae</taxon>
        <taxon>Epilachnini</taxon>
        <taxon>Henosepilachna</taxon>
    </lineage>
</organism>
<dbReference type="AlphaFoldDB" id="A0AAW1U0B1"/>
<evidence type="ECO:0000313" key="1">
    <source>
        <dbReference type="EMBL" id="KAK9874305.1"/>
    </source>
</evidence>
<name>A0AAW1U0B1_9CUCU</name>
<dbReference type="Proteomes" id="UP001431783">
    <property type="component" value="Unassembled WGS sequence"/>
</dbReference>
<dbReference type="EMBL" id="JARQZJ010000031">
    <property type="protein sequence ID" value="KAK9874305.1"/>
    <property type="molecule type" value="Genomic_DNA"/>
</dbReference>
<comment type="caution">
    <text evidence="1">The sequence shown here is derived from an EMBL/GenBank/DDBJ whole genome shotgun (WGS) entry which is preliminary data.</text>
</comment>
<gene>
    <name evidence="1" type="ORF">WA026_002657</name>
</gene>